<dbReference type="PROSITE" id="PS00105">
    <property type="entry name" value="AA_TRANSFER_CLASS_1"/>
    <property type="match status" value="1"/>
</dbReference>
<dbReference type="PANTHER" id="PTHR42832">
    <property type="entry name" value="AMINO ACID AMINOTRANSFERASE"/>
    <property type="match status" value="1"/>
</dbReference>
<keyword evidence="3 4" id="KW-0808">Transferase</keyword>
<keyword evidence="7" id="KW-1185">Reference proteome</keyword>
<sequence>MQIQVAKRLQGTEEYYFSKKLREIDEMNQTGTRVINLGIGSPDLPPHPSVVAALSEQAALPNTHAYQGYKGIPALRKAMADWYQRYYSVSLNPDTEVLPLIGSKEGIMHICMTYLQAGDEALIPNPGYPTYRSAVNLSGATVVDYDLTAENSWLPDLDALARKDLSKVKLMWVNYPHMPTGAKVNREFAVKLIAFARQHNILICHDNPYSFILSEQPESLLQFEGAKEVVLELNSLSKSSNMAGWRVGMLVGKAERIADVLRFKSNMDSGMFQPLQMAAVKALELGPEWYAALNTIYRARREKVFRLLDLLGCRYDKNQVGMFVWAAIPGDNADGYTLSDTVLHKARVFITPGGIFGSNGNGYIRVSLCQDEKVFQEAIDRIKNALQ</sequence>
<protein>
    <recommendedName>
        <fullName evidence="4">Aminotransferase</fullName>
        <ecNumber evidence="4">2.6.1.-</ecNumber>
    </recommendedName>
</protein>
<dbReference type="InterPro" id="IPR015424">
    <property type="entry name" value="PyrdxlP-dep_Trfase"/>
</dbReference>
<dbReference type="GO" id="GO:0008483">
    <property type="term" value="F:transaminase activity"/>
    <property type="evidence" value="ECO:0007669"/>
    <property type="project" value="UniProtKB-KW"/>
</dbReference>
<accession>A0A433WHX7</accession>
<dbReference type="InterPro" id="IPR004839">
    <property type="entry name" value="Aminotransferase_I/II_large"/>
</dbReference>
<evidence type="ECO:0000313" key="6">
    <source>
        <dbReference type="EMBL" id="NSL90532.1"/>
    </source>
</evidence>
<evidence type="ECO:0000313" key="7">
    <source>
        <dbReference type="Proteomes" id="UP000281028"/>
    </source>
</evidence>
<dbReference type="Gene3D" id="3.90.1150.10">
    <property type="entry name" value="Aspartate Aminotransferase, domain 1"/>
    <property type="match status" value="1"/>
</dbReference>
<dbReference type="PANTHER" id="PTHR42832:SF3">
    <property type="entry name" value="L-GLUTAMINE--4-(METHYLSULFANYL)-2-OXOBUTANOATE AMINOTRANSFERASE"/>
    <property type="match status" value="1"/>
</dbReference>
<name>A0A433WHX7_9BACT</name>
<evidence type="ECO:0000256" key="1">
    <source>
        <dbReference type="ARBA" id="ARBA00001933"/>
    </source>
</evidence>
<evidence type="ECO:0000259" key="5">
    <source>
        <dbReference type="Pfam" id="PF00155"/>
    </source>
</evidence>
<dbReference type="AlphaFoldDB" id="A0A433WHX7"/>
<dbReference type="CDD" id="cd00609">
    <property type="entry name" value="AAT_like"/>
    <property type="match status" value="1"/>
</dbReference>
<dbReference type="InterPro" id="IPR015421">
    <property type="entry name" value="PyrdxlP-dep_Trfase_major"/>
</dbReference>
<dbReference type="InterPro" id="IPR050881">
    <property type="entry name" value="LL-DAP_aminotransferase"/>
</dbReference>
<dbReference type="Gene3D" id="3.40.640.10">
    <property type="entry name" value="Type I PLP-dependent aspartate aminotransferase-like (Major domain)"/>
    <property type="match status" value="1"/>
</dbReference>
<dbReference type="EC" id="2.6.1.-" evidence="4"/>
<comment type="similarity">
    <text evidence="4">Belongs to the class-I pyridoxal-phosphate-dependent aminotransferase family.</text>
</comment>
<dbReference type="EMBL" id="RIAR02000001">
    <property type="protein sequence ID" value="NSL90532.1"/>
    <property type="molecule type" value="Genomic_DNA"/>
</dbReference>
<dbReference type="InterPro" id="IPR015422">
    <property type="entry name" value="PyrdxlP-dep_Trfase_small"/>
</dbReference>
<comment type="caution">
    <text evidence="6">The sequence shown here is derived from an EMBL/GenBank/DDBJ whole genome shotgun (WGS) entry which is preliminary data.</text>
</comment>
<organism evidence="6 7">
    <name type="scientific">Chitinophaga solisilvae</name>
    <dbReference type="NCBI Taxonomy" id="1233460"/>
    <lineage>
        <taxon>Bacteria</taxon>
        <taxon>Pseudomonadati</taxon>
        <taxon>Bacteroidota</taxon>
        <taxon>Chitinophagia</taxon>
        <taxon>Chitinophagales</taxon>
        <taxon>Chitinophagaceae</taxon>
        <taxon>Chitinophaga</taxon>
    </lineage>
</organism>
<dbReference type="SUPFAM" id="SSF53383">
    <property type="entry name" value="PLP-dependent transferases"/>
    <property type="match status" value="1"/>
</dbReference>
<dbReference type="Proteomes" id="UP000281028">
    <property type="component" value="Unassembled WGS sequence"/>
</dbReference>
<dbReference type="OrthoDB" id="9802328at2"/>
<reference evidence="6" key="1">
    <citation type="submission" date="2020-05" db="EMBL/GenBank/DDBJ databases">
        <title>Chitinophaga laudate sp. nov., isolated from a tropical peat swamp.</title>
        <authorList>
            <person name="Goh C.B.S."/>
            <person name="Lee M.S."/>
            <person name="Parimannan S."/>
            <person name="Pasbakhsh P."/>
            <person name="Yule C.M."/>
            <person name="Rajandas H."/>
            <person name="Loke S."/>
            <person name="Croft L."/>
            <person name="Tan J.B.L."/>
        </authorList>
    </citation>
    <scope>NUCLEOTIDE SEQUENCE</scope>
    <source>
        <strain evidence="6">Mgbs1</strain>
    </source>
</reference>
<gene>
    <name evidence="6" type="ORF">ECE50_027155</name>
</gene>
<dbReference type="GO" id="GO:0030170">
    <property type="term" value="F:pyridoxal phosphate binding"/>
    <property type="evidence" value="ECO:0007669"/>
    <property type="project" value="InterPro"/>
</dbReference>
<evidence type="ECO:0000256" key="4">
    <source>
        <dbReference type="RuleBase" id="RU000481"/>
    </source>
</evidence>
<proteinExistence type="inferred from homology"/>
<dbReference type="InterPro" id="IPR004838">
    <property type="entry name" value="NHTrfase_class1_PyrdxlP-BS"/>
</dbReference>
<keyword evidence="2 4" id="KW-0032">Aminotransferase</keyword>
<dbReference type="Pfam" id="PF00155">
    <property type="entry name" value="Aminotran_1_2"/>
    <property type="match status" value="1"/>
</dbReference>
<feature type="domain" description="Aminotransferase class I/classII large" evidence="5">
    <location>
        <begin position="33"/>
        <end position="382"/>
    </location>
</feature>
<evidence type="ECO:0000256" key="3">
    <source>
        <dbReference type="ARBA" id="ARBA00022679"/>
    </source>
</evidence>
<evidence type="ECO:0000256" key="2">
    <source>
        <dbReference type="ARBA" id="ARBA00022576"/>
    </source>
</evidence>
<comment type="cofactor">
    <cofactor evidence="1 4">
        <name>pyridoxal 5'-phosphate</name>
        <dbReference type="ChEBI" id="CHEBI:597326"/>
    </cofactor>
</comment>